<dbReference type="Pfam" id="PF14368">
    <property type="entry name" value="LTP_2"/>
    <property type="match status" value="1"/>
</dbReference>
<evidence type="ECO:0000256" key="1">
    <source>
        <dbReference type="ARBA" id="ARBA00003211"/>
    </source>
</evidence>
<organism evidence="15 16">
    <name type="scientific">Rubus argutus</name>
    <name type="common">Southern blackberry</name>
    <dbReference type="NCBI Taxonomy" id="59490"/>
    <lineage>
        <taxon>Eukaryota</taxon>
        <taxon>Viridiplantae</taxon>
        <taxon>Streptophyta</taxon>
        <taxon>Embryophyta</taxon>
        <taxon>Tracheophyta</taxon>
        <taxon>Spermatophyta</taxon>
        <taxon>Magnoliopsida</taxon>
        <taxon>eudicotyledons</taxon>
        <taxon>Gunneridae</taxon>
        <taxon>Pentapetalae</taxon>
        <taxon>rosids</taxon>
        <taxon>fabids</taxon>
        <taxon>Rosales</taxon>
        <taxon>Rosaceae</taxon>
        <taxon>Rosoideae</taxon>
        <taxon>Rosoideae incertae sedis</taxon>
        <taxon>Rubus</taxon>
    </lineage>
</organism>
<dbReference type="AlphaFoldDB" id="A0AAW1XF45"/>
<evidence type="ECO:0000256" key="4">
    <source>
        <dbReference type="ARBA" id="ARBA00022448"/>
    </source>
</evidence>
<keyword evidence="11" id="KW-0449">Lipoprotein</keyword>
<proteinExistence type="inferred from homology"/>
<keyword evidence="6" id="KW-0336">GPI-anchor</keyword>
<keyword evidence="9" id="KW-1015">Disulfide bond</keyword>
<evidence type="ECO:0000256" key="7">
    <source>
        <dbReference type="ARBA" id="ARBA00022729"/>
    </source>
</evidence>
<dbReference type="SUPFAM" id="SSF47699">
    <property type="entry name" value="Bifunctional inhibitor/lipid-transfer protein/seed storage 2S albumin"/>
    <property type="match status" value="1"/>
</dbReference>
<comment type="similarity">
    <text evidence="3">Belongs to the plant LTP family.</text>
</comment>
<dbReference type="SMART" id="SM00499">
    <property type="entry name" value="AAI"/>
    <property type="match status" value="1"/>
</dbReference>
<dbReference type="PANTHER" id="PTHR33044">
    <property type="entry name" value="BIFUNCTIONAL INHIBITOR/LIPID-TRANSFER PROTEIN/SEED STORAGE 2S ALBUMIN SUPERFAMILY PROTEIN-RELATED"/>
    <property type="match status" value="1"/>
</dbReference>
<dbReference type="Gene3D" id="1.10.110.10">
    <property type="entry name" value="Plant lipid-transfer and hydrophobic proteins"/>
    <property type="match status" value="1"/>
</dbReference>
<keyword evidence="8" id="KW-0446">Lipid-binding</keyword>
<dbReference type="GO" id="GO:0098552">
    <property type="term" value="C:side of membrane"/>
    <property type="evidence" value="ECO:0007669"/>
    <property type="project" value="UniProtKB-KW"/>
</dbReference>
<evidence type="ECO:0000256" key="2">
    <source>
        <dbReference type="ARBA" id="ARBA00004609"/>
    </source>
</evidence>
<feature type="chain" id="PRO_5043553622" description="Bifunctional inhibitor/plant lipid transfer protein/seed storage helical domain-containing protein" evidence="13">
    <location>
        <begin position="24"/>
        <end position="188"/>
    </location>
</feature>
<evidence type="ECO:0000256" key="3">
    <source>
        <dbReference type="ARBA" id="ARBA00009748"/>
    </source>
</evidence>
<evidence type="ECO:0000256" key="6">
    <source>
        <dbReference type="ARBA" id="ARBA00022622"/>
    </source>
</evidence>
<feature type="signal peptide" evidence="13">
    <location>
        <begin position="1"/>
        <end position="23"/>
    </location>
</feature>
<dbReference type="GO" id="GO:0005886">
    <property type="term" value="C:plasma membrane"/>
    <property type="evidence" value="ECO:0007669"/>
    <property type="project" value="UniProtKB-SubCell"/>
</dbReference>
<keyword evidence="12" id="KW-0472">Membrane</keyword>
<keyword evidence="12" id="KW-1133">Transmembrane helix</keyword>
<evidence type="ECO:0000313" key="16">
    <source>
        <dbReference type="Proteomes" id="UP001457282"/>
    </source>
</evidence>
<evidence type="ECO:0000256" key="13">
    <source>
        <dbReference type="SAM" id="SignalP"/>
    </source>
</evidence>
<sequence length="188" mass="19164">MAIQKMLMGVAVMVMLVCGAAGAADTVADRCNDKFQKVAMCLTYATGKAATPTKECCESVKGIKESQPECLCYVIEQAKNGSDEIKKMGIQVAKLLQLPSACNLKNASASNCPALLGLAPNSPEAAIFTNATAATTTTTTTPATAGQSAPETANGMTKLGPDYAGLVVAVAVSIVFLAFPPAAGSARL</sequence>
<comment type="function">
    <text evidence="1">Plant non-specific lipid-transfer proteins transfer phospholipids as well as galactolipids across membranes. May play a role in wax or cutin deposition in the cell walls of expanding epidermal cells and certain secretory tissues.</text>
</comment>
<dbReference type="InterPro" id="IPR016140">
    <property type="entry name" value="Bifunc_inhib/LTP/seed_store"/>
</dbReference>
<feature type="domain" description="Bifunctional inhibitor/plant lipid transfer protein/seed storage helical" evidence="14">
    <location>
        <begin position="31"/>
        <end position="112"/>
    </location>
</feature>
<evidence type="ECO:0000256" key="11">
    <source>
        <dbReference type="ARBA" id="ARBA00023288"/>
    </source>
</evidence>
<dbReference type="InterPro" id="IPR043325">
    <property type="entry name" value="LTSS"/>
</dbReference>
<evidence type="ECO:0000256" key="10">
    <source>
        <dbReference type="ARBA" id="ARBA00023180"/>
    </source>
</evidence>
<evidence type="ECO:0000256" key="12">
    <source>
        <dbReference type="SAM" id="Phobius"/>
    </source>
</evidence>
<keyword evidence="4" id="KW-0813">Transport</keyword>
<dbReference type="InterPro" id="IPR036312">
    <property type="entry name" value="Bifun_inhib/LTP/seed_sf"/>
</dbReference>
<evidence type="ECO:0000256" key="8">
    <source>
        <dbReference type="ARBA" id="ARBA00023121"/>
    </source>
</evidence>
<keyword evidence="12" id="KW-0812">Transmembrane</keyword>
<dbReference type="GO" id="GO:0008289">
    <property type="term" value="F:lipid binding"/>
    <property type="evidence" value="ECO:0007669"/>
    <property type="project" value="UniProtKB-KW"/>
</dbReference>
<name>A0AAW1XF45_RUBAR</name>
<dbReference type="Proteomes" id="UP001457282">
    <property type="component" value="Unassembled WGS sequence"/>
</dbReference>
<evidence type="ECO:0000256" key="5">
    <source>
        <dbReference type="ARBA" id="ARBA00022475"/>
    </source>
</evidence>
<reference evidence="15 16" key="1">
    <citation type="journal article" date="2023" name="G3 (Bethesda)">
        <title>A chromosome-length genome assembly and annotation of blackberry (Rubus argutus, cv. 'Hillquist').</title>
        <authorList>
            <person name="Bruna T."/>
            <person name="Aryal R."/>
            <person name="Dudchenko O."/>
            <person name="Sargent D.J."/>
            <person name="Mead D."/>
            <person name="Buti M."/>
            <person name="Cavallini A."/>
            <person name="Hytonen T."/>
            <person name="Andres J."/>
            <person name="Pham M."/>
            <person name="Weisz D."/>
            <person name="Mascagni F."/>
            <person name="Usai G."/>
            <person name="Natali L."/>
            <person name="Bassil N."/>
            <person name="Fernandez G.E."/>
            <person name="Lomsadze A."/>
            <person name="Armour M."/>
            <person name="Olukolu B."/>
            <person name="Poorten T."/>
            <person name="Britton C."/>
            <person name="Davik J."/>
            <person name="Ashrafi H."/>
            <person name="Aiden E.L."/>
            <person name="Borodovsky M."/>
            <person name="Worthington M."/>
        </authorList>
    </citation>
    <scope>NUCLEOTIDE SEQUENCE [LARGE SCALE GENOMIC DNA]</scope>
    <source>
        <strain evidence="15">PI 553951</strain>
    </source>
</reference>
<accession>A0AAW1XF45</accession>
<evidence type="ECO:0000259" key="14">
    <source>
        <dbReference type="SMART" id="SM00499"/>
    </source>
</evidence>
<evidence type="ECO:0000313" key="15">
    <source>
        <dbReference type="EMBL" id="KAK9934365.1"/>
    </source>
</evidence>
<feature type="transmembrane region" description="Helical" evidence="12">
    <location>
        <begin position="163"/>
        <end position="183"/>
    </location>
</feature>
<dbReference type="EMBL" id="JBEDUW010000004">
    <property type="protein sequence ID" value="KAK9934365.1"/>
    <property type="molecule type" value="Genomic_DNA"/>
</dbReference>
<dbReference type="CDD" id="cd00010">
    <property type="entry name" value="AAI_LTSS"/>
    <property type="match status" value="1"/>
</dbReference>
<keyword evidence="5" id="KW-1003">Cell membrane</keyword>
<keyword evidence="10" id="KW-0325">Glycoprotein</keyword>
<evidence type="ECO:0000256" key="9">
    <source>
        <dbReference type="ARBA" id="ARBA00023157"/>
    </source>
</evidence>
<comment type="subcellular location">
    <subcellularLocation>
        <location evidence="2">Cell membrane</location>
        <topology evidence="2">Lipid-anchor</topology>
        <topology evidence="2">GPI-anchor</topology>
    </subcellularLocation>
</comment>
<keyword evidence="7 13" id="KW-0732">Signal</keyword>
<keyword evidence="16" id="KW-1185">Reference proteome</keyword>
<gene>
    <name evidence="15" type="ORF">M0R45_021512</name>
</gene>
<protein>
    <recommendedName>
        <fullName evidence="14">Bifunctional inhibitor/plant lipid transfer protein/seed storage helical domain-containing protein</fullName>
    </recommendedName>
</protein>
<comment type="caution">
    <text evidence="15">The sequence shown here is derived from an EMBL/GenBank/DDBJ whole genome shotgun (WGS) entry which is preliminary data.</text>
</comment>